<name>A0ABZ2VAT7_9RHOB</name>
<dbReference type="EMBL" id="CP150951">
    <property type="protein sequence ID" value="WZC50572.1"/>
    <property type="molecule type" value="Genomic_DNA"/>
</dbReference>
<keyword evidence="1" id="KW-0805">Transcription regulation</keyword>
<keyword evidence="2" id="KW-0238">DNA-binding</keyword>
<protein>
    <submittedName>
        <fullName evidence="5">LuxR C-terminal-related transcriptional regulator</fullName>
    </submittedName>
</protein>
<keyword evidence="6" id="KW-1185">Reference proteome</keyword>
<feature type="domain" description="HTH luxR-type" evidence="4">
    <location>
        <begin position="67"/>
        <end position="132"/>
    </location>
</feature>
<dbReference type="Proteomes" id="UP001440612">
    <property type="component" value="Chromosome"/>
</dbReference>
<dbReference type="InterPro" id="IPR036388">
    <property type="entry name" value="WH-like_DNA-bd_sf"/>
</dbReference>
<dbReference type="InterPro" id="IPR016032">
    <property type="entry name" value="Sig_transdc_resp-reg_C-effctor"/>
</dbReference>
<proteinExistence type="predicted"/>
<accession>A0ABZ2VAT7</accession>
<evidence type="ECO:0000256" key="1">
    <source>
        <dbReference type="ARBA" id="ARBA00023015"/>
    </source>
</evidence>
<keyword evidence="3" id="KW-0804">Transcription</keyword>
<dbReference type="CDD" id="cd06170">
    <property type="entry name" value="LuxR_C_like"/>
    <property type="match status" value="1"/>
</dbReference>
<evidence type="ECO:0000256" key="2">
    <source>
        <dbReference type="ARBA" id="ARBA00023125"/>
    </source>
</evidence>
<dbReference type="Gene3D" id="1.10.10.10">
    <property type="entry name" value="Winged helix-like DNA-binding domain superfamily/Winged helix DNA-binding domain"/>
    <property type="match status" value="1"/>
</dbReference>
<dbReference type="PRINTS" id="PR00038">
    <property type="entry name" value="HTHLUXR"/>
</dbReference>
<sequence>MSVDPEVLAALRHSLVALQNGAPRPIPENVIAALADIAKPGTQLSIDLEASAAIGAPLVTVRAQPGIDKFLAPLTARQREVASQIIAGKSNKQIAASLGISLATTKDHVHAILHRLSLPSRSAVIAAAQASQSG</sequence>
<dbReference type="SUPFAM" id="SSF46894">
    <property type="entry name" value="C-terminal effector domain of the bipartite response regulators"/>
    <property type="match status" value="1"/>
</dbReference>
<dbReference type="PANTHER" id="PTHR44688">
    <property type="entry name" value="DNA-BINDING TRANSCRIPTIONAL ACTIVATOR DEVR_DOSR"/>
    <property type="match status" value="1"/>
</dbReference>
<evidence type="ECO:0000259" key="4">
    <source>
        <dbReference type="PROSITE" id="PS50043"/>
    </source>
</evidence>
<dbReference type="Pfam" id="PF00196">
    <property type="entry name" value="GerE"/>
    <property type="match status" value="1"/>
</dbReference>
<reference evidence="6" key="1">
    <citation type="submission" date="2024-04" db="EMBL/GenBank/DDBJ databases">
        <title>Phylogenomic analyses of a clade within the roseobacter group suggest taxonomic reassignments of species of the genera Aestuariivita, Citreicella, Loktanella, Nautella, Pelagibaca, Ruegeria, Thalassobius, Thiobacimonas and Tropicibacter, and the proposal o.</title>
        <authorList>
            <person name="Jeon C.O."/>
        </authorList>
    </citation>
    <scope>NUCLEOTIDE SEQUENCE [LARGE SCALE GENOMIC DNA]</scope>
    <source>
        <strain evidence="6">BS5-3</strain>
    </source>
</reference>
<evidence type="ECO:0000313" key="5">
    <source>
        <dbReference type="EMBL" id="WZC50572.1"/>
    </source>
</evidence>
<dbReference type="SMART" id="SM00421">
    <property type="entry name" value="HTH_LUXR"/>
    <property type="match status" value="1"/>
</dbReference>
<organism evidence="5 6">
    <name type="scientific">Yoonia phaeophyticola</name>
    <dbReference type="NCBI Taxonomy" id="3137369"/>
    <lineage>
        <taxon>Bacteria</taxon>
        <taxon>Pseudomonadati</taxon>
        <taxon>Pseudomonadota</taxon>
        <taxon>Alphaproteobacteria</taxon>
        <taxon>Rhodobacterales</taxon>
        <taxon>Paracoccaceae</taxon>
        <taxon>Yoonia</taxon>
    </lineage>
</organism>
<evidence type="ECO:0000313" key="6">
    <source>
        <dbReference type="Proteomes" id="UP001440612"/>
    </source>
</evidence>
<gene>
    <name evidence="5" type="ORF">AABB29_08140</name>
</gene>
<evidence type="ECO:0000256" key="3">
    <source>
        <dbReference type="ARBA" id="ARBA00023163"/>
    </source>
</evidence>
<dbReference type="PANTHER" id="PTHR44688:SF16">
    <property type="entry name" value="DNA-BINDING TRANSCRIPTIONAL ACTIVATOR DEVR_DOSR"/>
    <property type="match status" value="1"/>
</dbReference>
<dbReference type="InterPro" id="IPR000792">
    <property type="entry name" value="Tscrpt_reg_LuxR_C"/>
</dbReference>
<dbReference type="PROSITE" id="PS50043">
    <property type="entry name" value="HTH_LUXR_2"/>
    <property type="match status" value="1"/>
</dbReference>
<dbReference type="RefSeq" id="WP_341368674.1">
    <property type="nucleotide sequence ID" value="NZ_CP150951.2"/>
</dbReference>